<accession>A0ABU4AS83</accession>
<feature type="domain" description="CobW C-terminal" evidence="6">
    <location>
        <begin position="241"/>
        <end position="332"/>
    </location>
</feature>
<evidence type="ECO:0000256" key="2">
    <source>
        <dbReference type="ARBA" id="ARBA00022801"/>
    </source>
</evidence>
<dbReference type="Proteomes" id="UP001185899">
    <property type="component" value="Unassembled WGS sequence"/>
</dbReference>
<dbReference type="SUPFAM" id="SSF90002">
    <property type="entry name" value="Hypothetical protein YjiA, C-terminal domain"/>
    <property type="match status" value="1"/>
</dbReference>
<dbReference type="Pfam" id="PF02492">
    <property type="entry name" value="cobW"/>
    <property type="match status" value="1"/>
</dbReference>
<dbReference type="CDD" id="cd03112">
    <property type="entry name" value="CobW-like"/>
    <property type="match status" value="1"/>
</dbReference>
<reference evidence="7 8" key="1">
    <citation type="submission" date="2023-10" db="EMBL/GenBank/DDBJ databases">
        <title>Development of a sustainable strategy for remediation of hydrocarbon-contaminated territories based on the waste exchange concept.</title>
        <authorList>
            <person name="Krivoruchko A."/>
        </authorList>
    </citation>
    <scope>NUCLEOTIDE SEQUENCE [LARGE SCALE GENOMIC DNA]</scope>
    <source>
        <strain evidence="7 8">IEGM 1322</strain>
    </source>
</reference>
<dbReference type="InterPro" id="IPR011629">
    <property type="entry name" value="CobW-like_C"/>
</dbReference>
<sequence length="354" mass="38989">MARRRIPVVIVAGFLGAGKTTLLNHLLRNDSGIRIGVVVNDFGAINIDSMLVAGQVDSMVSLGNGCICCAVDISDMDAMFDALAHRRSAIDVIVVEASGLAEPRNLIRMVRGSENEFIVYGGLVGVVDAVEFPQTRVRHPEIDQHLQLADLVVLNKSDAVSESERSAVVSTVQSVVGDVPVVPVAFGRVDPLLLFDRREDHSVNSAMAVQLSFDELLRENHDHDHEHDHDHDHDRHLHAQYSHTEFVTAEPVEPRRLIEFLENPSGNLYRIKGFVHFGIAGYPQKFVVHTVGRHIRFEAASWARGETEQTSLVLIGTELDASAVEQRLRACVRGPDDVADASAMLPVHRYLETG</sequence>
<dbReference type="PANTHER" id="PTHR13748:SF62">
    <property type="entry name" value="COBW DOMAIN-CONTAINING PROTEIN"/>
    <property type="match status" value="1"/>
</dbReference>
<dbReference type="PANTHER" id="PTHR13748">
    <property type="entry name" value="COBW-RELATED"/>
    <property type="match status" value="1"/>
</dbReference>
<evidence type="ECO:0000256" key="4">
    <source>
        <dbReference type="ARBA" id="ARBA00034320"/>
    </source>
</evidence>
<evidence type="ECO:0000256" key="5">
    <source>
        <dbReference type="ARBA" id="ARBA00049117"/>
    </source>
</evidence>
<dbReference type="Gene3D" id="3.40.50.300">
    <property type="entry name" value="P-loop containing nucleotide triphosphate hydrolases"/>
    <property type="match status" value="1"/>
</dbReference>
<comment type="similarity">
    <text evidence="4">Belongs to the SIMIBI class G3E GTPase family. ZNG1 subfamily.</text>
</comment>
<dbReference type="RefSeq" id="WP_317547140.1">
    <property type="nucleotide sequence ID" value="NZ_JAWLKE010000001.1"/>
</dbReference>
<keyword evidence="8" id="KW-1185">Reference proteome</keyword>
<keyword evidence="2" id="KW-0378">Hydrolase</keyword>
<dbReference type="InterPro" id="IPR003495">
    <property type="entry name" value="CobW/HypB/UreG_nucleotide-bd"/>
</dbReference>
<keyword evidence="3" id="KW-0143">Chaperone</keyword>
<dbReference type="InterPro" id="IPR027417">
    <property type="entry name" value="P-loop_NTPase"/>
</dbReference>
<proteinExistence type="inferred from homology"/>
<comment type="catalytic activity">
    <reaction evidence="5">
        <text>GTP + H2O = GDP + phosphate + H(+)</text>
        <dbReference type="Rhea" id="RHEA:19669"/>
        <dbReference type="ChEBI" id="CHEBI:15377"/>
        <dbReference type="ChEBI" id="CHEBI:15378"/>
        <dbReference type="ChEBI" id="CHEBI:37565"/>
        <dbReference type="ChEBI" id="CHEBI:43474"/>
        <dbReference type="ChEBI" id="CHEBI:58189"/>
    </reaction>
    <physiologicalReaction direction="left-to-right" evidence="5">
        <dbReference type="Rhea" id="RHEA:19670"/>
    </physiologicalReaction>
</comment>
<gene>
    <name evidence="7" type="ORF">R3P95_00940</name>
</gene>
<evidence type="ECO:0000313" key="8">
    <source>
        <dbReference type="Proteomes" id="UP001185899"/>
    </source>
</evidence>
<protein>
    <submittedName>
        <fullName evidence="7">GTP-binding protein</fullName>
    </submittedName>
</protein>
<dbReference type="SMART" id="SM00833">
    <property type="entry name" value="CobW_C"/>
    <property type="match status" value="1"/>
</dbReference>
<name>A0ABU4AS83_9NOCA</name>
<dbReference type="Pfam" id="PF07683">
    <property type="entry name" value="CobW_C"/>
    <property type="match status" value="1"/>
</dbReference>
<organism evidence="7 8">
    <name type="scientific">Rhodococcus cercidiphylli</name>
    <dbReference type="NCBI Taxonomy" id="489916"/>
    <lineage>
        <taxon>Bacteria</taxon>
        <taxon>Bacillati</taxon>
        <taxon>Actinomycetota</taxon>
        <taxon>Actinomycetes</taxon>
        <taxon>Mycobacteriales</taxon>
        <taxon>Nocardiaceae</taxon>
        <taxon>Rhodococcus</taxon>
    </lineage>
</organism>
<dbReference type="InterPro" id="IPR036627">
    <property type="entry name" value="CobW-likC_sf"/>
</dbReference>
<dbReference type="EMBL" id="JAWLKE010000001">
    <property type="protein sequence ID" value="MDV6229096.1"/>
    <property type="molecule type" value="Genomic_DNA"/>
</dbReference>
<dbReference type="InterPro" id="IPR051316">
    <property type="entry name" value="Zinc-reg_GTPase_activator"/>
</dbReference>
<keyword evidence="1" id="KW-0547">Nucleotide-binding</keyword>
<evidence type="ECO:0000256" key="1">
    <source>
        <dbReference type="ARBA" id="ARBA00022741"/>
    </source>
</evidence>
<evidence type="ECO:0000313" key="7">
    <source>
        <dbReference type="EMBL" id="MDV6229096.1"/>
    </source>
</evidence>
<dbReference type="SUPFAM" id="SSF52540">
    <property type="entry name" value="P-loop containing nucleoside triphosphate hydrolases"/>
    <property type="match status" value="1"/>
</dbReference>
<evidence type="ECO:0000256" key="3">
    <source>
        <dbReference type="ARBA" id="ARBA00023186"/>
    </source>
</evidence>
<dbReference type="Gene3D" id="3.30.1220.10">
    <property type="entry name" value="CobW-like, C-terminal domain"/>
    <property type="match status" value="1"/>
</dbReference>
<evidence type="ECO:0000259" key="6">
    <source>
        <dbReference type="SMART" id="SM00833"/>
    </source>
</evidence>
<comment type="caution">
    <text evidence="7">The sequence shown here is derived from an EMBL/GenBank/DDBJ whole genome shotgun (WGS) entry which is preliminary data.</text>
</comment>